<accession>A0A2S7DPA8</accession>
<gene>
    <name evidence="1" type="ORF">XcuCFBP2542_13125</name>
</gene>
<evidence type="ECO:0000313" key="1">
    <source>
        <dbReference type="EMBL" id="PPU75656.1"/>
    </source>
</evidence>
<dbReference type="EMBL" id="MDED01000024">
    <property type="protein sequence ID" value="PPU75656.1"/>
    <property type="molecule type" value="Genomic_DNA"/>
</dbReference>
<evidence type="ECO:0000313" key="2">
    <source>
        <dbReference type="Proteomes" id="UP000239561"/>
    </source>
</evidence>
<organism evidence="1 2">
    <name type="scientific">Xanthomonas cucurbitae</name>
    <dbReference type="NCBI Taxonomy" id="56453"/>
    <lineage>
        <taxon>Bacteria</taxon>
        <taxon>Pseudomonadati</taxon>
        <taxon>Pseudomonadota</taxon>
        <taxon>Gammaproteobacteria</taxon>
        <taxon>Lysobacterales</taxon>
        <taxon>Lysobacteraceae</taxon>
        <taxon>Xanthomonas</taxon>
    </lineage>
</organism>
<dbReference type="AlphaFoldDB" id="A0A2S7DPA8"/>
<evidence type="ECO:0008006" key="3">
    <source>
        <dbReference type="Google" id="ProtNLM"/>
    </source>
</evidence>
<reference evidence="1 2" key="1">
    <citation type="submission" date="2016-08" db="EMBL/GenBank/DDBJ databases">
        <authorList>
            <person name="Seilhamer J.J."/>
        </authorList>
    </citation>
    <scope>NUCLEOTIDE SEQUENCE [LARGE SCALE GENOMIC DNA]</scope>
    <source>
        <strain evidence="1 2">CFBP2542</strain>
    </source>
</reference>
<name>A0A2S7DPA8_9XANT</name>
<dbReference type="Pfam" id="PF07759">
    <property type="entry name" value="DUF1615"/>
    <property type="match status" value="1"/>
</dbReference>
<proteinExistence type="predicted"/>
<dbReference type="InterPro" id="IPR011673">
    <property type="entry name" value="DUF1615"/>
</dbReference>
<comment type="caution">
    <text evidence="1">The sequence shown here is derived from an EMBL/GenBank/DDBJ whole genome shotgun (WGS) entry which is preliminary data.</text>
</comment>
<dbReference type="Proteomes" id="UP000239561">
    <property type="component" value="Unassembled WGS sequence"/>
</dbReference>
<protein>
    <recommendedName>
        <fullName evidence="3">DUF1615 domain-containing protein</fullName>
    </recommendedName>
</protein>
<sequence>MEQTAIVLLAVPRPCACVDRQAGTRWRRRLPPGDCRLKQAENAVIPLPFRLLALAAAAALCACASQAPRGPQRSPAAAKADIARRLPATLQDRSGWAEAVYVALTSQGLETSAVHICAVLAVTEQESSYQANPVVPNLGRIARAEIDRRAGAHHVPAFMVDAALRIASPDGRSYATRIAAARTEQDLSRLFEDFTGSVPLGARLFDGFNPVHTAGPMQVSIAFAQQHAERYPYPIDGAIRQEVFSRRGGLWFGTLHLLGYPTSDGALLYRFADFNAGWYASRNAAFQAALSKASGIALALDGDLLVPGAGLEAPGATERAVRALGSQLALSDRQIRRALEAGTTLEFEQTALYRQVFALAQRDAGQALPRAVLPGITLDSPKITRRLTTAWFAQRVDARWKRCMSR</sequence>